<reference evidence="1" key="1">
    <citation type="submission" date="2018-05" db="EMBL/GenBank/DDBJ databases">
        <authorList>
            <person name="Lanie J.A."/>
            <person name="Ng W.-L."/>
            <person name="Kazmierczak K.M."/>
            <person name="Andrzejewski T.M."/>
            <person name="Davidsen T.M."/>
            <person name="Wayne K.J."/>
            <person name="Tettelin H."/>
            <person name="Glass J.I."/>
            <person name="Rusch D."/>
            <person name="Podicherti R."/>
            <person name="Tsui H.-C.T."/>
            <person name="Winkler M.E."/>
        </authorList>
    </citation>
    <scope>NUCLEOTIDE SEQUENCE</scope>
</reference>
<accession>A0A382GPW9</accession>
<gene>
    <name evidence="1" type="ORF">METZ01_LOCUS230024</name>
</gene>
<organism evidence="1">
    <name type="scientific">marine metagenome</name>
    <dbReference type="NCBI Taxonomy" id="408172"/>
    <lineage>
        <taxon>unclassified sequences</taxon>
        <taxon>metagenomes</taxon>
        <taxon>ecological metagenomes</taxon>
    </lineage>
</organism>
<dbReference type="EMBL" id="UINC01056759">
    <property type="protein sequence ID" value="SVB77170.1"/>
    <property type="molecule type" value="Genomic_DNA"/>
</dbReference>
<proteinExistence type="predicted"/>
<protein>
    <submittedName>
        <fullName evidence="1">Uncharacterized protein</fullName>
    </submittedName>
</protein>
<evidence type="ECO:0000313" key="1">
    <source>
        <dbReference type="EMBL" id="SVB77170.1"/>
    </source>
</evidence>
<dbReference type="AlphaFoldDB" id="A0A382GPW9"/>
<name>A0A382GPW9_9ZZZZ</name>
<sequence>MGRNLKGNEVIDIITRKVELKKALRNAKLKEDKIQIKLISKKMSELDDDLHSRPLSKT</sequence>